<dbReference type="AlphaFoldDB" id="A0A0L8GIS5"/>
<evidence type="ECO:0000313" key="1">
    <source>
        <dbReference type="EMBL" id="KOF76868.1"/>
    </source>
</evidence>
<reference evidence="1" key="1">
    <citation type="submission" date="2015-07" db="EMBL/GenBank/DDBJ databases">
        <title>MeaNS - Measles Nucleotide Surveillance Program.</title>
        <authorList>
            <person name="Tran T."/>
            <person name="Druce J."/>
        </authorList>
    </citation>
    <scope>NUCLEOTIDE SEQUENCE</scope>
    <source>
        <strain evidence="1">UCB-OBI-ISO-001</strain>
        <tissue evidence="1">Gonad</tissue>
    </source>
</reference>
<dbReference type="EMBL" id="KQ421658">
    <property type="protein sequence ID" value="KOF76868.1"/>
    <property type="molecule type" value="Genomic_DNA"/>
</dbReference>
<gene>
    <name evidence="1" type="ORF">OCBIM_22032784mg</name>
</gene>
<proteinExistence type="predicted"/>
<name>A0A0L8GIS5_OCTBM</name>
<accession>A0A0L8GIS5</accession>
<organism evidence="1">
    <name type="scientific">Octopus bimaculoides</name>
    <name type="common">California two-spotted octopus</name>
    <dbReference type="NCBI Taxonomy" id="37653"/>
    <lineage>
        <taxon>Eukaryota</taxon>
        <taxon>Metazoa</taxon>
        <taxon>Spiralia</taxon>
        <taxon>Lophotrochozoa</taxon>
        <taxon>Mollusca</taxon>
        <taxon>Cephalopoda</taxon>
        <taxon>Coleoidea</taxon>
        <taxon>Octopodiformes</taxon>
        <taxon>Octopoda</taxon>
        <taxon>Incirrata</taxon>
        <taxon>Octopodidae</taxon>
        <taxon>Octopus</taxon>
    </lineage>
</organism>
<sequence>MEKEKTLESNDAKGKDVSPLFTLLLFNNDMALFRGCFLPGDKLMKKKKKKTKAKERRKKTLQMSWKILCLPNLIQINDSLSGNFGFTRCSKTVLVFALITNTISVSERQYSVNWNSLEGRSWNGRKRRITD</sequence>
<protein>
    <submittedName>
        <fullName evidence="1">Uncharacterized protein</fullName>
    </submittedName>
</protein>